<feature type="chain" id="PRO_5010265931" description="Strictosidine synthase conserved region domain-containing protein" evidence="4">
    <location>
        <begin position="23"/>
        <end position="362"/>
    </location>
</feature>
<keyword evidence="7" id="KW-1185">Reference proteome</keyword>
<dbReference type="SUPFAM" id="SSF63829">
    <property type="entry name" value="Calcium-dependent phosphotriesterase"/>
    <property type="match status" value="1"/>
</dbReference>
<keyword evidence="2" id="KW-0597">Phosphoprotein</keyword>
<evidence type="ECO:0000313" key="6">
    <source>
        <dbReference type="EMBL" id="OHX65430.1"/>
    </source>
</evidence>
<evidence type="ECO:0000256" key="3">
    <source>
        <dbReference type="ARBA" id="ARBA00023180"/>
    </source>
</evidence>
<feature type="domain" description="Strictosidine synthase conserved region" evidence="5">
    <location>
        <begin position="157"/>
        <end position="243"/>
    </location>
</feature>
<organism evidence="6 7">
    <name type="scientific">Flammeovirga pacifica</name>
    <dbReference type="NCBI Taxonomy" id="915059"/>
    <lineage>
        <taxon>Bacteria</taxon>
        <taxon>Pseudomonadati</taxon>
        <taxon>Bacteroidota</taxon>
        <taxon>Cytophagia</taxon>
        <taxon>Cytophagales</taxon>
        <taxon>Flammeovirgaceae</taxon>
        <taxon>Flammeovirga</taxon>
    </lineage>
</organism>
<dbReference type="GO" id="GO:0016787">
    <property type="term" value="F:hydrolase activity"/>
    <property type="evidence" value="ECO:0007669"/>
    <property type="project" value="TreeGrafter"/>
</dbReference>
<reference evidence="6 7" key="1">
    <citation type="journal article" date="2012" name="Int. J. Syst. Evol. Microbiol.">
        <title>Flammeovirga pacifica sp. nov., isolated from deep-sea sediment.</title>
        <authorList>
            <person name="Xu H."/>
            <person name="Fu Y."/>
            <person name="Yang N."/>
            <person name="Ding Z."/>
            <person name="Lai Q."/>
            <person name="Zeng R."/>
        </authorList>
    </citation>
    <scope>NUCLEOTIDE SEQUENCE [LARGE SCALE GENOMIC DNA]</scope>
    <source>
        <strain evidence="7">DSM 24597 / LMG 26175 / WPAGA1</strain>
    </source>
</reference>
<dbReference type="EMBL" id="JRYR02000001">
    <property type="protein sequence ID" value="OHX65430.1"/>
    <property type="molecule type" value="Genomic_DNA"/>
</dbReference>
<dbReference type="Gene3D" id="2.120.10.30">
    <property type="entry name" value="TolB, C-terminal domain"/>
    <property type="match status" value="1"/>
</dbReference>
<dbReference type="OrthoDB" id="241638at2"/>
<sequence>MTNKNKLSIIVATFAFSFTLFTGCAIHPVAWTPPLKPQFEGSTALNEKLTKATQIDLLGYYGAEEFVADKLGNLYCGVHIGENDFSSGAILKIKPDDSVEEYLQTENWVTGMQFDKNGALIALMNDVGLIRINQDKSIDTLLTKTPDGQSIRMGTGLKISSDGIIYFVNMSSTEKTSMKYINKLILEMKPTGGVYAYDPQKGITTTYSEGNYFGNGLEISSNEDFILVSETSKYRILKYWIKGDKKGESEVFMDNLPGFPNNISKNNNGNFWLGFTTKRNDQLDKIHSKVGMKKFVYGLPTFIQPQPEKFGMVLEISEEGEIIKSLFDTKGSYVSEAGAIIGHEGYLYLGGDVVSYVSKIKN</sequence>
<keyword evidence="3" id="KW-0325">Glycoprotein</keyword>
<comment type="similarity">
    <text evidence="1">Belongs to the strictosidine synthase family.</text>
</comment>
<dbReference type="PROSITE" id="PS51257">
    <property type="entry name" value="PROKAR_LIPOPROTEIN"/>
    <property type="match status" value="1"/>
</dbReference>
<evidence type="ECO:0000313" key="7">
    <source>
        <dbReference type="Proteomes" id="UP000179797"/>
    </source>
</evidence>
<dbReference type="AlphaFoldDB" id="A0A1S1YWM7"/>
<dbReference type="PANTHER" id="PTHR10426:SF88">
    <property type="entry name" value="ADIPOCYTE PLASMA MEMBRANE-ASSOCIATED PROTEIN HEMOMUCIN-RELATED"/>
    <property type="match status" value="1"/>
</dbReference>
<gene>
    <name evidence="6" type="ORF">NH26_03240</name>
</gene>
<evidence type="ECO:0000256" key="1">
    <source>
        <dbReference type="ARBA" id="ARBA00009191"/>
    </source>
</evidence>
<dbReference type="Proteomes" id="UP000179797">
    <property type="component" value="Unassembled WGS sequence"/>
</dbReference>
<evidence type="ECO:0000256" key="4">
    <source>
        <dbReference type="SAM" id="SignalP"/>
    </source>
</evidence>
<feature type="signal peptide" evidence="4">
    <location>
        <begin position="1"/>
        <end position="22"/>
    </location>
</feature>
<comment type="caution">
    <text evidence="6">The sequence shown here is derived from an EMBL/GenBank/DDBJ whole genome shotgun (WGS) entry which is preliminary data.</text>
</comment>
<evidence type="ECO:0000259" key="5">
    <source>
        <dbReference type="Pfam" id="PF03088"/>
    </source>
</evidence>
<dbReference type="InterPro" id="IPR011042">
    <property type="entry name" value="6-blade_b-propeller_TolB-like"/>
</dbReference>
<dbReference type="PANTHER" id="PTHR10426">
    <property type="entry name" value="STRICTOSIDINE SYNTHASE-RELATED"/>
    <property type="match status" value="1"/>
</dbReference>
<dbReference type="RefSeq" id="WP_044225478.1">
    <property type="nucleotide sequence ID" value="NZ_JRYR02000001.1"/>
</dbReference>
<proteinExistence type="inferred from homology"/>
<protein>
    <recommendedName>
        <fullName evidence="5">Strictosidine synthase conserved region domain-containing protein</fullName>
    </recommendedName>
</protein>
<name>A0A1S1YWM7_FLAPC</name>
<dbReference type="STRING" id="915059.NH26_03240"/>
<dbReference type="Pfam" id="PF03088">
    <property type="entry name" value="Str_synth"/>
    <property type="match status" value="1"/>
</dbReference>
<dbReference type="InterPro" id="IPR018119">
    <property type="entry name" value="Strictosidine_synth_cons-reg"/>
</dbReference>
<accession>A0A1S1YWM7</accession>
<dbReference type="Pfam" id="PF20067">
    <property type="entry name" value="SSL_N"/>
    <property type="match status" value="1"/>
</dbReference>
<evidence type="ECO:0000256" key="2">
    <source>
        <dbReference type="ARBA" id="ARBA00022553"/>
    </source>
</evidence>
<keyword evidence="4" id="KW-0732">Signal</keyword>